<feature type="transmembrane region" description="Helical" evidence="1">
    <location>
        <begin position="283"/>
        <end position="302"/>
    </location>
</feature>
<organism evidence="3 4">
    <name type="scientific">Deinococcus marmoris</name>
    <dbReference type="NCBI Taxonomy" id="249408"/>
    <lineage>
        <taxon>Bacteria</taxon>
        <taxon>Thermotogati</taxon>
        <taxon>Deinococcota</taxon>
        <taxon>Deinococci</taxon>
        <taxon>Deinococcales</taxon>
        <taxon>Deinococcaceae</taxon>
        <taxon>Deinococcus</taxon>
    </lineage>
</organism>
<evidence type="ECO:0000313" key="3">
    <source>
        <dbReference type="EMBL" id="OLV16191.1"/>
    </source>
</evidence>
<keyword evidence="1" id="KW-0812">Transmembrane</keyword>
<dbReference type="InterPro" id="IPR012429">
    <property type="entry name" value="HGSNAT_cat"/>
</dbReference>
<feature type="transmembrane region" description="Helical" evidence="1">
    <location>
        <begin position="173"/>
        <end position="198"/>
    </location>
</feature>
<comment type="caution">
    <text evidence="3">The sequence shown here is derived from an EMBL/GenBank/DDBJ whole genome shotgun (WGS) entry which is preliminary data.</text>
</comment>
<feature type="transmembrane region" description="Helical" evidence="1">
    <location>
        <begin position="121"/>
        <end position="142"/>
    </location>
</feature>
<feature type="transmembrane region" description="Helical" evidence="1">
    <location>
        <begin position="323"/>
        <end position="345"/>
    </location>
</feature>
<dbReference type="AlphaFoldDB" id="A0A1U7NTF6"/>
<proteinExistence type="predicted"/>
<reference evidence="3 4" key="1">
    <citation type="submission" date="2017-01" db="EMBL/GenBank/DDBJ databases">
        <title>Genome Analysis of Deinococcus marmoris KOPRI26562.</title>
        <authorList>
            <person name="Kim J.H."/>
            <person name="Oh H.-M."/>
        </authorList>
    </citation>
    <scope>NUCLEOTIDE SEQUENCE [LARGE SCALE GENOMIC DNA]</scope>
    <source>
        <strain evidence="3 4">KOPRI26562</strain>
    </source>
</reference>
<keyword evidence="1" id="KW-0472">Membrane</keyword>
<feature type="transmembrane region" description="Helical" evidence="1">
    <location>
        <begin position="148"/>
        <end position="166"/>
    </location>
</feature>
<sequence>MGVIWQTHHRPMSSFSVTRIPAEAQIGTDQIGTGTPQRVKTARLTALDAWRGLTVLLMLLVNNVALGGRTPYQLVHAPFGGLTLTDLVFPWFLLCAGAALPFSLAAMTRSGVVGWLRVRRLLTRAILLYLVGAFLTSVTIHAPTLGLGVLQLIALATLCAALLGGLRGWWQAGIAAALLVGYAAFLTLTPHAAGVGIISETQNPVQTVNDVVLTPLGLRGLISVIPTTALVLLGALAARPLQQRDSRAPLKLLGLGLALSVIGFGWAASGHIPFSKALWTPPYILYSAGLGILGMLAFWLLADSGRVRFGRRLLAPLTIPGRNALAGYMLPILIKFWILLEWQVSWTGKSQSILASLLELGRTHLGGFAGGLVYTLGYVLAVWLGLAWMARRGLIWKL</sequence>
<gene>
    <name evidence="3" type="ORF">BOO71_0012694</name>
</gene>
<evidence type="ECO:0000256" key="1">
    <source>
        <dbReference type="SAM" id="Phobius"/>
    </source>
</evidence>
<feature type="transmembrane region" description="Helical" evidence="1">
    <location>
        <begin position="88"/>
        <end position="109"/>
    </location>
</feature>
<feature type="domain" description="Heparan-alpha-glucosaminide N-acetyltransferase catalytic" evidence="2">
    <location>
        <begin position="43"/>
        <end position="244"/>
    </location>
</feature>
<dbReference type="PANTHER" id="PTHR31061">
    <property type="entry name" value="LD22376P"/>
    <property type="match status" value="1"/>
</dbReference>
<feature type="transmembrane region" description="Helical" evidence="1">
    <location>
        <begin position="49"/>
        <end position="68"/>
    </location>
</feature>
<feature type="transmembrane region" description="Helical" evidence="1">
    <location>
        <begin position="218"/>
        <end position="238"/>
    </location>
</feature>
<dbReference type="PANTHER" id="PTHR31061:SF24">
    <property type="entry name" value="LD22376P"/>
    <property type="match status" value="1"/>
</dbReference>
<evidence type="ECO:0000259" key="2">
    <source>
        <dbReference type="Pfam" id="PF07786"/>
    </source>
</evidence>
<dbReference type="Pfam" id="PF07786">
    <property type="entry name" value="HGSNAT_cat"/>
    <property type="match status" value="1"/>
</dbReference>
<keyword evidence="4" id="KW-1185">Reference proteome</keyword>
<dbReference type="Proteomes" id="UP000186607">
    <property type="component" value="Unassembled WGS sequence"/>
</dbReference>
<feature type="transmembrane region" description="Helical" evidence="1">
    <location>
        <begin position="365"/>
        <end position="390"/>
    </location>
</feature>
<accession>A0A1U7NTF6</accession>
<name>A0A1U7NTF6_9DEIO</name>
<evidence type="ECO:0000313" key="4">
    <source>
        <dbReference type="Proteomes" id="UP000186607"/>
    </source>
</evidence>
<protein>
    <submittedName>
        <fullName evidence="3">N-acetylglucosamine related transporter, NagX</fullName>
    </submittedName>
</protein>
<feature type="transmembrane region" description="Helical" evidence="1">
    <location>
        <begin position="250"/>
        <end position="268"/>
    </location>
</feature>
<keyword evidence="1" id="KW-1133">Transmembrane helix</keyword>
<dbReference type="EMBL" id="MSTI01000152">
    <property type="protein sequence ID" value="OLV16191.1"/>
    <property type="molecule type" value="Genomic_DNA"/>
</dbReference>
<dbReference type="STRING" id="249408.BOO71_0012694"/>